<comment type="similarity">
    <text evidence="7">Belongs to the binding-protein-dependent transport system permease family.</text>
</comment>
<reference evidence="9 10" key="1">
    <citation type="journal article" date="2007" name="Int. J. Syst. Evol. Microbiol.">
        <title>Paenibacillus ginsengarvi sp. nov., isolated from soil from ginseng cultivation.</title>
        <authorList>
            <person name="Yoon M.H."/>
            <person name="Ten L.N."/>
            <person name="Im W.T."/>
        </authorList>
    </citation>
    <scope>NUCLEOTIDE SEQUENCE [LARGE SCALE GENOMIC DNA]</scope>
    <source>
        <strain evidence="9 10">KCTC 13059</strain>
    </source>
</reference>
<accession>A0A3B0BB14</accession>
<dbReference type="AlphaFoldDB" id="A0A3B0BB14"/>
<evidence type="ECO:0000256" key="7">
    <source>
        <dbReference type="RuleBase" id="RU363032"/>
    </source>
</evidence>
<evidence type="ECO:0000256" key="3">
    <source>
        <dbReference type="ARBA" id="ARBA00022475"/>
    </source>
</evidence>
<organism evidence="9 10">
    <name type="scientific">Paenibacillus ginsengarvi</name>
    <dbReference type="NCBI Taxonomy" id="400777"/>
    <lineage>
        <taxon>Bacteria</taxon>
        <taxon>Bacillati</taxon>
        <taxon>Bacillota</taxon>
        <taxon>Bacilli</taxon>
        <taxon>Bacillales</taxon>
        <taxon>Paenibacillaceae</taxon>
        <taxon>Paenibacillus</taxon>
    </lineage>
</organism>
<keyword evidence="10" id="KW-1185">Reference proteome</keyword>
<evidence type="ECO:0000259" key="8">
    <source>
        <dbReference type="PROSITE" id="PS50928"/>
    </source>
</evidence>
<dbReference type="RefSeq" id="WP_120751179.1">
    <property type="nucleotide sequence ID" value="NZ_RBAH01000033.1"/>
</dbReference>
<feature type="transmembrane region" description="Helical" evidence="7">
    <location>
        <begin position="100"/>
        <end position="120"/>
    </location>
</feature>
<dbReference type="PROSITE" id="PS50928">
    <property type="entry name" value="ABC_TM1"/>
    <property type="match status" value="1"/>
</dbReference>
<dbReference type="CDD" id="cd06261">
    <property type="entry name" value="TM_PBP2"/>
    <property type="match status" value="1"/>
</dbReference>
<evidence type="ECO:0000256" key="5">
    <source>
        <dbReference type="ARBA" id="ARBA00022989"/>
    </source>
</evidence>
<evidence type="ECO:0000256" key="6">
    <source>
        <dbReference type="ARBA" id="ARBA00023136"/>
    </source>
</evidence>
<feature type="transmembrane region" description="Helical" evidence="7">
    <location>
        <begin position="247"/>
        <end position="266"/>
    </location>
</feature>
<gene>
    <name evidence="9" type="ORF">D7M11_31095</name>
</gene>
<dbReference type="Gene3D" id="1.10.3720.10">
    <property type="entry name" value="MetI-like"/>
    <property type="match status" value="1"/>
</dbReference>
<dbReference type="Pfam" id="PF00528">
    <property type="entry name" value="BPD_transp_1"/>
    <property type="match status" value="1"/>
</dbReference>
<feature type="transmembrane region" description="Helical" evidence="7">
    <location>
        <begin position="7"/>
        <end position="25"/>
    </location>
</feature>
<dbReference type="PANTHER" id="PTHR43744">
    <property type="entry name" value="ABC TRANSPORTER PERMEASE PROTEIN MG189-RELATED-RELATED"/>
    <property type="match status" value="1"/>
</dbReference>
<dbReference type="InterPro" id="IPR000515">
    <property type="entry name" value="MetI-like"/>
</dbReference>
<name>A0A3B0BB14_9BACL</name>
<evidence type="ECO:0000256" key="1">
    <source>
        <dbReference type="ARBA" id="ARBA00004651"/>
    </source>
</evidence>
<dbReference type="EMBL" id="RBAH01000033">
    <property type="protein sequence ID" value="RKN70072.1"/>
    <property type="molecule type" value="Genomic_DNA"/>
</dbReference>
<feature type="transmembrane region" description="Helical" evidence="7">
    <location>
        <begin position="67"/>
        <end position="88"/>
    </location>
</feature>
<evidence type="ECO:0000313" key="10">
    <source>
        <dbReference type="Proteomes" id="UP000282311"/>
    </source>
</evidence>
<feature type="domain" description="ABC transmembrane type-1" evidence="8">
    <location>
        <begin position="65"/>
        <end position="260"/>
    </location>
</feature>
<sequence length="281" mass="31055">MFDAFNVILLTLIGLSAVLPFVYIVSASFSSEHIVAKGTFLLFPTDVTLDAYKYIFSTNTLVRSMMISLYVTIVGTLINLILTSLMAYPLAHHRLRGRRTLLILVLFTMLFTGGLIPTYIVVKSLGLINSLWALMIPNAISAFNLIILKNFFQQIPDGLQESAKIDGANDMRILLRIVLPLSAPALATFALFYAVGHWNSYFNAIIYLNDSDKWPIQVMLRQIVILAQSGFADSSSLEDAILPAETVKMAVITFATAPILMVYPFLQKHFAKGVLLGSVKG</sequence>
<comment type="caution">
    <text evidence="9">The sequence shown here is derived from an EMBL/GenBank/DDBJ whole genome shotgun (WGS) entry which is preliminary data.</text>
</comment>
<feature type="transmembrane region" description="Helical" evidence="7">
    <location>
        <begin position="173"/>
        <end position="195"/>
    </location>
</feature>
<keyword evidence="6 7" id="KW-0472">Membrane</keyword>
<dbReference type="GO" id="GO:0005886">
    <property type="term" value="C:plasma membrane"/>
    <property type="evidence" value="ECO:0007669"/>
    <property type="project" value="UniProtKB-SubCell"/>
</dbReference>
<dbReference type="SUPFAM" id="SSF161098">
    <property type="entry name" value="MetI-like"/>
    <property type="match status" value="1"/>
</dbReference>
<comment type="subcellular location">
    <subcellularLocation>
        <location evidence="1 7">Cell membrane</location>
        <topology evidence="1 7">Multi-pass membrane protein</topology>
    </subcellularLocation>
</comment>
<dbReference type="Proteomes" id="UP000282311">
    <property type="component" value="Unassembled WGS sequence"/>
</dbReference>
<evidence type="ECO:0000256" key="2">
    <source>
        <dbReference type="ARBA" id="ARBA00022448"/>
    </source>
</evidence>
<keyword evidence="5 7" id="KW-1133">Transmembrane helix</keyword>
<feature type="transmembrane region" description="Helical" evidence="7">
    <location>
        <begin position="132"/>
        <end position="152"/>
    </location>
</feature>
<evidence type="ECO:0000313" key="9">
    <source>
        <dbReference type="EMBL" id="RKN70072.1"/>
    </source>
</evidence>
<dbReference type="OrthoDB" id="9810086at2"/>
<keyword evidence="3" id="KW-1003">Cell membrane</keyword>
<keyword evidence="2 7" id="KW-0813">Transport</keyword>
<dbReference type="PANTHER" id="PTHR43744:SF9">
    <property type="entry name" value="POLYGALACTURONAN_RHAMNOGALACTURONAN TRANSPORT SYSTEM PERMEASE PROTEIN YTCP"/>
    <property type="match status" value="1"/>
</dbReference>
<protein>
    <submittedName>
        <fullName evidence="9">Carbohydrate ABC transporter permease</fullName>
    </submittedName>
</protein>
<evidence type="ECO:0000256" key="4">
    <source>
        <dbReference type="ARBA" id="ARBA00022692"/>
    </source>
</evidence>
<dbReference type="GO" id="GO:0055085">
    <property type="term" value="P:transmembrane transport"/>
    <property type="evidence" value="ECO:0007669"/>
    <property type="project" value="InterPro"/>
</dbReference>
<keyword evidence="4 7" id="KW-0812">Transmembrane</keyword>
<dbReference type="InterPro" id="IPR035906">
    <property type="entry name" value="MetI-like_sf"/>
</dbReference>
<proteinExistence type="inferred from homology"/>